<dbReference type="EC" id="2.1.2.11" evidence="7"/>
<name>A0A6N6JDU0_9RHOB</name>
<comment type="cofactor">
    <cofactor evidence="7 10">
        <name>Mg(2+)</name>
        <dbReference type="ChEBI" id="CHEBI:18420"/>
    </cofactor>
    <text evidence="7 10">Binds 1 Mg(2+) ion per subunit.</text>
</comment>
<dbReference type="PANTHER" id="PTHR20881">
    <property type="entry name" value="3-METHYL-2-OXOBUTANOATE HYDROXYMETHYLTRANSFERASE"/>
    <property type="match status" value="1"/>
</dbReference>
<dbReference type="PIRSF" id="PIRSF000388">
    <property type="entry name" value="Pantoate_hydroxy_MeTrfase"/>
    <property type="match status" value="1"/>
</dbReference>
<evidence type="ECO:0000256" key="4">
    <source>
        <dbReference type="ARBA" id="ARBA00022655"/>
    </source>
</evidence>
<comment type="similarity">
    <text evidence="2 7">Belongs to the PanB family.</text>
</comment>
<dbReference type="NCBIfam" id="NF001452">
    <property type="entry name" value="PRK00311.1"/>
    <property type="match status" value="1"/>
</dbReference>
<dbReference type="InterPro" id="IPR040442">
    <property type="entry name" value="Pyrv_kinase-like_dom_sf"/>
</dbReference>
<evidence type="ECO:0000256" key="10">
    <source>
        <dbReference type="PIRSR" id="PIRSR000388-3"/>
    </source>
</evidence>
<comment type="subcellular location">
    <subcellularLocation>
        <location evidence="7">Cytoplasm</location>
    </subcellularLocation>
</comment>
<dbReference type="GO" id="GO:0008168">
    <property type="term" value="F:methyltransferase activity"/>
    <property type="evidence" value="ECO:0007669"/>
    <property type="project" value="UniProtKB-KW"/>
</dbReference>
<feature type="active site" description="Proton acceptor" evidence="7 8">
    <location>
        <position position="188"/>
    </location>
</feature>
<dbReference type="FunFam" id="3.20.20.60:FF:000003">
    <property type="entry name" value="3-methyl-2-oxobutanoate hydroxymethyltransferase"/>
    <property type="match status" value="1"/>
</dbReference>
<sequence>MSTQTETVRRMTVPQIANRKGGEPIVSLTSYHAHTAGIVDKYADFILVGDSLGMVMHGMETTVGVPLDLMIMHGKAVVRGTKRALIVVDMPFGTYEESPNVAFRNAAKIMKETGCGAVKLEGGARMAETIHFLTERGVPVMAHTGLTPQSSHVMGGFKTQGRDEDTWPAHEADAKAVSDAGAFAVVLEGMVEPLAARITKQIDIPTIGIGASADCDGQILVLEDMLGLNPWTPKFVKVYGQLGPMIEDAVKSYAEEVKTRDFPGPDQTYT</sequence>
<feature type="binding site" evidence="7 10">
    <location>
        <position position="121"/>
    </location>
    <ligand>
        <name>Mg(2+)</name>
        <dbReference type="ChEBI" id="CHEBI:18420"/>
    </ligand>
</feature>
<dbReference type="InterPro" id="IPR015813">
    <property type="entry name" value="Pyrv/PenolPyrv_kinase-like_dom"/>
</dbReference>
<keyword evidence="4 7" id="KW-0566">Pantothenate biosynthesis</keyword>
<dbReference type="OrthoDB" id="9781789at2"/>
<dbReference type="NCBIfam" id="TIGR00222">
    <property type="entry name" value="panB"/>
    <property type="match status" value="1"/>
</dbReference>
<feature type="binding site" evidence="7 9">
    <location>
        <position position="119"/>
    </location>
    <ligand>
        <name>3-methyl-2-oxobutanoate</name>
        <dbReference type="ChEBI" id="CHEBI:11851"/>
    </ligand>
</feature>
<evidence type="ECO:0000256" key="9">
    <source>
        <dbReference type="PIRSR" id="PIRSR000388-2"/>
    </source>
</evidence>
<gene>
    <name evidence="11" type="primary">panB3</name>
    <name evidence="7" type="synonym">panB</name>
    <name evidence="11" type="ORF">KIN_04460</name>
</gene>
<dbReference type="PANTHER" id="PTHR20881:SF0">
    <property type="entry name" value="3-METHYL-2-OXOBUTANOATE HYDROXYMETHYLTRANSFERASE"/>
    <property type="match status" value="1"/>
</dbReference>
<dbReference type="HAMAP" id="MF_00156">
    <property type="entry name" value="PanB"/>
    <property type="match status" value="1"/>
</dbReference>
<feature type="binding site" evidence="7 10">
    <location>
        <position position="50"/>
    </location>
    <ligand>
        <name>Mg(2+)</name>
        <dbReference type="ChEBI" id="CHEBI:18420"/>
    </ligand>
</feature>
<keyword evidence="12" id="KW-1185">Reference proteome</keyword>
<dbReference type="Proteomes" id="UP000436822">
    <property type="component" value="Unassembled WGS sequence"/>
</dbReference>
<evidence type="ECO:0000256" key="7">
    <source>
        <dbReference type="HAMAP-Rule" id="MF_00156"/>
    </source>
</evidence>
<dbReference type="InterPro" id="IPR003700">
    <property type="entry name" value="Pantoate_hydroxy_MeTrfase"/>
</dbReference>
<feature type="binding site" evidence="7 10">
    <location>
        <position position="89"/>
    </location>
    <ligand>
        <name>Mg(2+)</name>
        <dbReference type="ChEBI" id="CHEBI:18420"/>
    </ligand>
</feature>
<evidence type="ECO:0000256" key="5">
    <source>
        <dbReference type="ARBA" id="ARBA00022679"/>
    </source>
</evidence>
<feature type="binding site" evidence="7 9">
    <location>
        <begin position="50"/>
        <end position="51"/>
    </location>
    <ligand>
        <name>3-methyl-2-oxobutanoate</name>
        <dbReference type="ChEBI" id="CHEBI:11851"/>
    </ligand>
</feature>
<dbReference type="UniPathway" id="UPA00028">
    <property type="reaction ID" value="UER00003"/>
</dbReference>
<dbReference type="Pfam" id="PF02548">
    <property type="entry name" value="Pantoate_transf"/>
    <property type="match status" value="1"/>
</dbReference>
<comment type="subunit">
    <text evidence="3 7">Homodecamer; pentamer of dimers.</text>
</comment>
<comment type="pathway">
    <text evidence="1 7">Cofactor biosynthesis; (R)-pantothenate biosynthesis; (R)-pantoate from 3-methyl-2-oxobutanoate: step 1/2.</text>
</comment>
<reference evidence="11 12" key="1">
    <citation type="submission" date="2019-12" db="EMBL/GenBank/DDBJ databases">
        <title>Litoreibacter badius sp. nov., a novel bacteriochlorophyll a-containing bacterium in the genus Litoreibacter.</title>
        <authorList>
            <person name="Kanamuro M."/>
            <person name="Takabe Y."/>
            <person name="Mori K."/>
            <person name="Takaichi S."/>
            <person name="Hanada S."/>
        </authorList>
    </citation>
    <scope>NUCLEOTIDE SEQUENCE [LARGE SCALE GENOMIC DNA]</scope>
    <source>
        <strain evidence="11 12">K6</strain>
    </source>
</reference>
<comment type="caution">
    <text evidence="11">The sequence shown here is derived from an EMBL/GenBank/DDBJ whole genome shotgun (WGS) entry which is preliminary data.</text>
</comment>
<dbReference type="CDD" id="cd06557">
    <property type="entry name" value="KPHMT-like"/>
    <property type="match status" value="1"/>
</dbReference>
<organism evidence="11 12">
    <name type="scientific">Litoreibacter roseus</name>
    <dbReference type="NCBI Taxonomy" id="2601869"/>
    <lineage>
        <taxon>Bacteria</taxon>
        <taxon>Pseudomonadati</taxon>
        <taxon>Pseudomonadota</taxon>
        <taxon>Alphaproteobacteria</taxon>
        <taxon>Rhodobacterales</taxon>
        <taxon>Roseobacteraceae</taxon>
        <taxon>Litoreibacter</taxon>
    </lineage>
</organism>
<dbReference type="GO" id="GO:0005737">
    <property type="term" value="C:cytoplasm"/>
    <property type="evidence" value="ECO:0007669"/>
    <property type="project" value="UniProtKB-SubCell"/>
</dbReference>
<keyword evidence="7 10" id="KW-0479">Metal-binding</keyword>
<keyword evidence="11" id="KW-0489">Methyltransferase</keyword>
<comment type="catalytic activity">
    <reaction evidence="7">
        <text>(6R)-5,10-methylene-5,6,7,8-tetrahydrofolate + 3-methyl-2-oxobutanoate + H2O = 2-dehydropantoate + (6S)-5,6,7,8-tetrahydrofolate</text>
        <dbReference type="Rhea" id="RHEA:11824"/>
        <dbReference type="ChEBI" id="CHEBI:11561"/>
        <dbReference type="ChEBI" id="CHEBI:11851"/>
        <dbReference type="ChEBI" id="CHEBI:15377"/>
        <dbReference type="ChEBI" id="CHEBI:15636"/>
        <dbReference type="ChEBI" id="CHEBI:57453"/>
        <dbReference type="EC" id="2.1.2.11"/>
    </reaction>
</comment>
<dbReference type="SUPFAM" id="SSF51621">
    <property type="entry name" value="Phosphoenolpyruvate/pyruvate domain"/>
    <property type="match status" value="1"/>
</dbReference>
<dbReference type="GO" id="GO:0015940">
    <property type="term" value="P:pantothenate biosynthetic process"/>
    <property type="evidence" value="ECO:0007669"/>
    <property type="project" value="UniProtKB-UniRule"/>
</dbReference>
<keyword evidence="5 7" id="KW-0808">Transferase</keyword>
<dbReference type="GO" id="GO:0032259">
    <property type="term" value="P:methylation"/>
    <property type="evidence" value="ECO:0007669"/>
    <property type="project" value="UniProtKB-KW"/>
</dbReference>
<dbReference type="EMBL" id="BLJE01000001">
    <property type="protein sequence ID" value="GFE63372.1"/>
    <property type="molecule type" value="Genomic_DNA"/>
</dbReference>
<keyword evidence="7 10" id="KW-0460">Magnesium</keyword>
<feature type="binding site" evidence="7 9">
    <location>
        <position position="89"/>
    </location>
    <ligand>
        <name>3-methyl-2-oxobutanoate</name>
        <dbReference type="ChEBI" id="CHEBI:11851"/>
    </ligand>
</feature>
<comment type="function">
    <text evidence="6 7">Catalyzes the reversible reaction in which hydroxymethyl group from 5,10-methylenetetrahydrofolate is transferred onto alpha-ketoisovalerate to form ketopantoate.</text>
</comment>
<proteinExistence type="inferred from homology"/>
<dbReference type="GO" id="GO:0003864">
    <property type="term" value="F:3-methyl-2-oxobutanoate hydroxymethyltransferase activity"/>
    <property type="evidence" value="ECO:0007669"/>
    <property type="project" value="UniProtKB-UniRule"/>
</dbReference>
<evidence type="ECO:0000256" key="6">
    <source>
        <dbReference type="ARBA" id="ARBA00056497"/>
    </source>
</evidence>
<protein>
    <recommendedName>
        <fullName evidence="7">3-methyl-2-oxobutanoate hydroxymethyltransferase</fullName>
        <ecNumber evidence="7">2.1.2.11</ecNumber>
    </recommendedName>
    <alternativeName>
        <fullName evidence="7">Ketopantoate hydroxymethyltransferase</fullName>
        <shortName evidence="7">KPHMT</shortName>
    </alternativeName>
</protein>
<evidence type="ECO:0000256" key="2">
    <source>
        <dbReference type="ARBA" id="ARBA00008676"/>
    </source>
</evidence>
<evidence type="ECO:0000313" key="12">
    <source>
        <dbReference type="Proteomes" id="UP000436822"/>
    </source>
</evidence>
<dbReference type="Gene3D" id="3.20.20.60">
    <property type="entry name" value="Phosphoenolpyruvate-binding domains"/>
    <property type="match status" value="1"/>
</dbReference>
<keyword evidence="7" id="KW-0963">Cytoplasm</keyword>
<evidence type="ECO:0000313" key="11">
    <source>
        <dbReference type="EMBL" id="GFE63372.1"/>
    </source>
</evidence>
<evidence type="ECO:0000256" key="1">
    <source>
        <dbReference type="ARBA" id="ARBA00005033"/>
    </source>
</evidence>
<accession>A0A6N6JDU0</accession>
<dbReference type="GO" id="GO:0000287">
    <property type="term" value="F:magnesium ion binding"/>
    <property type="evidence" value="ECO:0007669"/>
    <property type="project" value="TreeGrafter"/>
</dbReference>
<evidence type="ECO:0000256" key="3">
    <source>
        <dbReference type="ARBA" id="ARBA00011424"/>
    </source>
</evidence>
<dbReference type="AlphaFoldDB" id="A0A6N6JDU0"/>
<dbReference type="RefSeq" id="WP_159804314.1">
    <property type="nucleotide sequence ID" value="NZ_BLJE01000001.1"/>
</dbReference>
<evidence type="ECO:0000256" key="8">
    <source>
        <dbReference type="PIRSR" id="PIRSR000388-1"/>
    </source>
</evidence>